<protein>
    <submittedName>
        <fullName evidence="5">HTH-type transcriptional regulator LutR</fullName>
    </submittedName>
</protein>
<dbReference type="PRINTS" id="PR00035">
    <property type="entry name" value="HTHGNTR"/>
</dbReference>
<keyword evidence="1" id="KW-0805">Transcription regulation</keyword>
<sequence>MRKANTVNRLDLARAYIKRYIQEKDLKSGDFLPTEKELSETLELSRTVVREALKGLQELGVVRSIQGKGHYLREFNFDAAMANFDYNIKPSLRSFKDLLEVRIYLESDFLARDVFLFTEEDFSRLDALIARMESQIACGASEDDLVDAHTEFHRGLYCHSGNSFLLELISLFSGLQHRFISIYNYQTADREEFVLDHRRIVDTLRARQPEVVRSVLVRHFSDPLSWVQKNMSARSAIGNPAAGAVR</sequence>
<proteinExistence type="predicted"/>
<dbReference type="Gene3D" id="1.10.10.10">
    <property type="entry name" value="Winged helix-like DNA-binding domain superfamily/Winged helix DNA-binding domain"/>
    <property type="match status" value="1"/>
</dbReference>
<keyword evidence="3" id="KW-0804">Transcription</keyword>
<dbReference type="Pfam" id="PF00392">
    <property type="entry name" value="GntR"/>
    <property type="match status" value="1"/>
</dbReference>
<dbReference type="SUPFAM" id="SSF46785">
    <property type="entry name" value="Winged helix' DNA-binding domain"/>
    <property type="match status" value="1"/>
</dbReference>
<dbReference type="EMBL" id="VSSQ01000032">
    <property type="protein sequence ID" value="MPL66562.1"/>
    <property type="molecule type" value="Genomic_DNA"/>
</dbReference>
<dbReference type="InterPro" id="IPR036390">
    <property type="entry name" value="WH_DNA-bd_sf"/>
</dbReference>
<dbReference type="InterPro" id="IPR011711">
    <property type="entry name" value="GntR_C"/>
</dbReference>
<dbReference type="InterPro" id="IPR008920">
    <property type="entry name" value="TF_FadR/GntR_C"/>
</dbReference>
<reference evidence="5" key="1">
    <citation type="submission" date="2019-08" db="EMBL/GenBank/DDBJ databases">
        <authorList>
            <person name="Kucharzyk K."/>
            <person name="Murdoch R.W."/>
            <person name="Higgins S."/>
            <person name="Loffler F."/>
        </authorList>
    </citation>
    <scope>NUCLEOTIDE SEQUENCE</scope>
</reference>
<dbReference type="GO" id="GO:0003677">
    <property type="term" value="F:DNA binding"/>
    <property type="evidence" value="ECO:0007669"/>
    <property type="project" value="UniProtKB-KW"/>
</dbReference>
<dbReference type="SUPFAM" id="SSF48008">
    <property type="entry name" value="GntR ligand-binding domain-like"/>
    <property type="match status" value="1"/>
</dbReference>
<dbReference type="InterPro" id="IPR036388">
    <property type="entry name" value="WH-like_DNA-bd_sf"/>
</dbReference>
<dbReference type="SMART" id="SM00895">
    <property type="entry name" value="FCD"/>
    <property type="match status" value="1"/>
</dbReference>
<dbReference type="Pfam" id="PF07729">
    <property type="entry name" value="FCD"/>
    <property type="match status" value="1"/>
</dbReference>
<evidence type="ECO:0000313" key="5">
    <source>
        <dbReference type="EMBL" id="MPL66562.1"/>
    </source>
</evidence>
<dbReference type="InterPro" id="IPR000524">
    <property type="entry name" value="Tscrpt_reg_HTH_GntR"/>
</dbReference>
<dbReference type="GO" id="GO:0003700">
    <property type="term" value="F:DNA-binding transcription factor activity"/>
    <property type="evidence" value="ECO:0007669"/>
    <property type="project" value="InterPro"/>
</dbReference>
<dbReference type="PANTHER" id="PTHR43537:SF5">
    <property type="entry name" value="UXU OPERON TRANSCRIPTIONAL REGULATOR"/>
    <property type="match status" value="1"/>
</dbReference>
<dbReference type="CDD" id="cd07377">
    <property type="entry name" value="WHTH_GntR"/>
    <property type="match status" value="1"/>
</dbReference>
<feature type="domain" description="HTH gntR-type" evidence="4">
    <location>
        <begin position="7"/>
        <end position="75"/>
    </location>
</feature>
<comment type="caution">
    <text evidence="5">The sequence shown here is derived from an EMBL/GenBank/DDBJ whole genome shotgun (WGS) entry which is preliminary data.</text>
</comment>
<name>A0A644TJU6_9ZZZZ</name>
<keyword evidence="2" id="KW-0238">DNA-binding</keyword>
<dbReference type="PROSITE" id="PS50949">
    <property type="entry name" value="HTH_GNTR"/>
    <property type="match status" value="1"/>
</dbReference>
<evidence type="ECO:0000256" key="1">
    <source>
        <dbReference type="ARBA" id="ARBA00023015"/>
    </source>
</evidence>
<dbReference type="PANTHER" id="PTHR43537">
    <property type="entry name" value="TRANSCRIPTIONAL REGULATOR, GNTR FAMILY"/>
    <property type="match status" value="1"/>
</dbReference>
<dbReference type="AlphaFoldDB" id="A0A644TJU6"/>
<evidence type="ECO:0000259" key="4">
    <source>
        <dbReference type="PROSITE" id="PS50949"/>
    </source>
</evidence>
<accession>A0A644TJU6</accession>
<evidence type="ECO:0000256" key="2">
    <source>
        <dbReference type="ARBA" id="ARBA00023125"/>
    </source>
</evidence>
<evidence type="ECO:0000256" key="3">
    <source>
        <dbReference type="ARBA" id="ARBA00023163"/>
    </source>
</evidence>
<dbReference type="SMART" id="SM00345">
    <property type="entry name" value="HTH_GNTR"/>
    <property type="match status" value="1"/>
</dbReference>
<gene>
    <name evidence="5" type="primary">lutR_4</name>
    <name evidence="5" type="ORF">SDC9_12246</name>
</gene>
<dbReference type="Gene3D" id="1.20.120.530">
    <property type="entry name" value="GntR ligand-binding domain-like"/>
    <property type="match status" value="1"/>
</dbReference>
<organism evidence="5">
    <name type="scientific">bioreactor metagenome</name>
    <dbReference type="NCBI Taxonomy" id="1076179"/>
    <lineage>
        <taxon>unclassified sequences</taxon>
        <taxon>metagenomes</taxon>
        <taxon>ecological metagenomes</taxon>
    </lineage>
</organism>